<keyword evidence="3" id="KW-1185">Reference proteome</keyword>
<reference evidence="2 3" key="1">
    <citation type="submission" date="2016-10" db="EMBL/GenBank/DDBJ databases">
        <authorList>
            <person name="de Groot N.N."/>
        </authorList>
    </citation>
    <scope>NUCLEOTIDE SEQUENCE [LARGE SCALE GENOMIC DNA]</scope>
    <source>
        <strain evidence="2 3">A-4</strain>
    </source>
</reference>
<dbReference type="Proteomes" id="UP000182508">
    <property type="component" value="Unassembled WGS sequence"/>
</dbReference>
<dbReference type="InterPro" id="IPR029068">
    <property type="entry name" value="Glyas_Bleomycin-R_OHBP_Dase"/>
</dbReference>
<dbReference type="PANTHER" id="PTHR33990:SF1">
    <property type="entry name" value="PROTEIN YJDN"/>
    <property type="match status" value="1"/>
</dbReference>
<dbReference type="AlphaFoldDB" id="A0A1G6C376"/>
<dbReference type="InterPro" id="IPR028973">
    <property type="entry name" value="PhnB-like"/>
</dbReference>
<dbReference type="RefSeq" id="WP_018165203.1">
    <property type="nucleotide sequence ID" value="NZ_FMXP01000017.1"/>
</dbReference>
<gene>
    <name evidence="2" type="ORF">SAMN02910293_01349</name>
</gene>
<name>A0A1G6C376_9STRE</name>
<evidence type="ECO:0000259" key="1">
    <source>
        <dbReference type="Pfam" id="PF06983"/>
    </source>
</evidence>
<dbReference type="SUPFAM" id="SSF54593">
    <property type="entry name" value="Glyoxalase/Bleomycin resistance protein/Dihydroxybiphenyl dioxygenase"/>
    <property type="match status" value="1"/>
</dbReference>
<dbReference type="CDD" id="cd06588">
    <property type="entry name" value="PhnB_like"/>
    <property type="match status" value="1"/>
</dbReference>
<organism evidence="2 3">
    <name type="scientific">Streptococcus henryi</name>
    <dbReference type="NCBI Taxonomy" id="439219"/>
    <lineage>
        <taxon>Bacteria</taxon>
        <taxon>Bacillati</taxon>
        <taxon>Bacillota</taxon>
        <taxon>Bacilli</taxon>
        <taxon>Lactobacillales</taxon>
        <taxon>Streptococcaceae</taxon>
        <taxon>Streptococcus</taxon>
    </lineage>
</organism>
<dbReference type="PANTHER" id="PTHR33990">
    <property type="entry name" value="PROTEIN YJDN-RELATED"/>
    <property type="match status" value="1"/>
</dbReference>
<accession>A0A1G6C376</accession>
<sequence>MIKALELYLVTDNNGLEAVDFYKDVFDAEVTACTTFGQAIPDTPEENKNLLLNASLNIGGIRMQLSDNGPDYDYVQGTNMTACIQVDSVEEAQAIYQKLAIDAKRIDLELQETPWSPAYGNLVDKFGMSWQINADIPGFVSEKVTF</sequence>
<protein>
    <submittedName>
        <fullName evidence="2">PhnB protein</fullName>
    </submittedName>
</protein>
<feature type="domain" description="PhnB-like" evidence="1">
    <location>
        <begin position="9"/>
        <end position="132"/>
    </location>
</feature>
<dbReference type="Pfam" id="PF06983">
    <property type="entry name" value="3-dmu-9_3-mt"/>
    <property type="match status" value="1"/>
</dbReference>
<dbReference type="STRING" id="439219.SAMN02910293_01349"/>
<proteinExistence type="predicted"/>
<dbReference type="Gene3D" id="3.10.180.10">
    <property type="entry name" value="2,3-Dihydroxybiphenyl 1,2-Dioxygenase, domain 1"/>
    <property type="match status" value="1"/>
</dbReference>
<evidence type="ECO:0000313" key="2">
    <source>
        <dbReference type="EMBL" id="SDB27274.1"/>
    </source>
</evidence>
<dbReference type="eggNOG" id="COG2764">
    <property type="taxonomic scope" value="Bacteria"/>
</dbReference>
<evidence type="ECO:0000313" key="3">
    <source>
        <dbReference type="Proteomes" id="UP000182508"/>
    </source>
</evidence>
<dbReference type="EMBL" id="FMXP01000017">
    <property type="protein sequence ID" value="SDB27274.1"/>
    <property type="molecule type" value="Genomic_DNA"/>
</dbReference>